<dbReference type="EMBL" id="FOSF01000043">
    <property type="protein sequence ID" value="SFK25078.1"/>
    <property type="molecule type" value="Genomic_DNA"/>
</dbReference>
<evidence type="ECO:0000259" key="5">
    <source>
        <dbReference type="PROSITE" id="PS51192"/>
    </source>
</evidence>
<accession>A0A662ZCP4</accession>
<dbReference type="Pfam" id="PF04434">
    <property type="entry name" value="SWIM"/>
    <property type="match status" value="1"/>
</dbReference>
<organism evidence="7 8">
    <name type="scientific">Succinivibrio dextrinosolvens</name>
    <dbReference type="NCBI Taxonomy" id="83771"/>
    <lineage>
        <taxon>Bacteria</taxon>
        <taxon>Pseudomonadati</taxon>
        <taxon>Pseudomonadota</taxon>
        <taxon>Gammaproteobacteria</taxon>
        <taxon>Aeromonadales</taxon>
        <taxon>Succinivibrionaceae</taxon>
        <taxon>Succinivibrio</taxon>
    </lineage>
</organism>
<evidence type="ECO:0000259" key="4">
    <source>
        <dbReference type="PROSITE" id="PS50966"/>
    </source>
</evidence>
<evidence type="ECO:0000256" key="2">
    <source>
        <dbReference type="ARBA" id="ARBA00022806"/>
    </source>
</evidence>
<keyword evidence="3" id="KW-0863">Zinc-finger</keyword>
<dbReference type="Pfam" id="PF12419">
    <property type="entry name" value="DUF3670"/>
    <property type="match status" value="1"/>
</dbReference>
<dbReference type="InterPro" id="IPR050496">
    <property type="entry name" value="SNF2_RAD54_helicase_repair"/>
</dbReference>
<dbReference type="SUPFAM" id="SSF52540">
    <property type="entry name" value="P-loop containing nucleoside triphosphate hydrolases"/>
    <property type="match status" value="2"/>
</dbReference>
<name>A0A662ZCP4_9GAMM</name>
<dbReference type="InterPro" id="IPR038718">
    <property type="entry name" value="SNF2-like_sf"/>
</dbReference>
<dbReference type="GO" id="GO:0015616">
    <property type="term" value="F:DNA translocase activity"/>
    <property type="evidence" value="ECO:0007669"/>
    <property type="project" value="TreeGrafter"/>
</dbReference>
<dbReference type="PANTHER" id="PTHR45629">
    <property type="entry name" value="SNF2/RAD54 FAMILY MEMBER"/>
    <property type="match status" value="1"/>
</dbReference>
<dbReference type="InterPro" id="IPR007527">
    <property type="entry name" value="Znf_SWIM"/>
</dbReference>
<reference evidence="7 8" key="1">
    <citation type="submission" date="2016-10" db="EMBL/GenBank/DDBJ databases">
        <authorList>
            <person name="Varghese N."/>
            <person name="Submissions S."/>
        </authorList>
    </citation>
    <scope>NUCLEOTIDE SEQUENCE [LARGE SCALE GENOMIC DNA]</scope>
    <source>
        <strain evidence="7 8">22B</strain>
    </source>
</reference>
<keyword evidence="2 7" id="KW-0547">Nucleotide-binding</keyword>
<dbReference type="InterPro" id="IPR022138">
    <property type="entry name" value="DUF3670"/>
</dbReference>
<feature type="domain" description="Helicase ATP-binding" evidence="5">
    <location>
        <begin position="809"/>
        <end position="965"/>
    </location>
</feature>
<dbReference type="GO" id="GO:0016787">
    <property type="term" value="F:hydrolase activity"/>
    <property type="evidence" value="ECO:0007669"/>
    <property type="project" value="UniProtKB-KW"/>
</dbReference>
<dbReference type="GO" id="GO:0004386">
    <property type="term" value="F:helicase activity"/>
    <property type="evidence" value="ECO:0007669"/>
    <property type="project" value="UniProtKB-KW"/>
</dbReference>
<keyword evidence="8" id="KW-1185">Reference proteome</keyword>
<dbReference type="RefSeq" id="WP_074841154.1">
    <property type="nucleotide sequence ID" value="NZ_CP047056.1"/>
</dbReference>
<evidence type="ECO:0000256" key="1">
    <source>
        <dbReference type="ARBA" id="ARBA00022801"/>
    </source>
</evidence>
<sequence>MIKQYGTTWWGQRWLNALSGIDNENRIPRGLAYANSDKVYALNPDINRGLIKARVKGNYDPFYSVKIELPQFKAQEKKALIDAIAKSPVILSKLSARELAPEIEAEAQKLGISIFPDKWDDLKLKCSCPDYAVPCKHIAAVIYKFSQEIDANPFILFELKGLDIVAELKSKNINLEQVEQTEMPSWKELLEQPGTDEMTSIEDLVKASYIEIPDLLDSVLGLFKPSPAGFVEGDLKAIVKKCLTKAAKLADRQLKDKTDRDLPQYNDNNPILTIDSWGRSHLDKSFFWTVHPVENKGEPLKKLPFDPASENYLASPYYEMFSGTIDLQKIDEAPYEIEALYHAWFIATKLIIKGAVIPQIYEPIEDFFSVRWIPSVMSDEVKKVVEEVGKAFLIFSDSTIKIDRKPEHLSATVLGEIILSFFIESYVIKAFMELYPDNYQEQSLEISSVFLRKFVDIEEDLSGERVKLGLESWIAPIYLQNLKVLPVIILEDRSFLSQHSLEDIVEEARDVKGNDLESGLEEQDAQYVDFATEEEDNSQTAPVVDDNLILPLRSRTPKKLFANKDGVSITMGFNRLDKSGIPEEAFIPLTKILEDKEYQKIRFECLRTVARLSSVCPILTELLEDQKGEGIISLDSLADIILSTIPAMRLLGVKLIVPKSLKKVIYPKSAMTIGTEGAWDQKSGYMGLADLLNFHWDLALGNHSISEAEFNELRKHEGKVVRFGNSFVYVDPSVTSRIAKKLLSANVTPTKQRLMAAALTGRFGENNVQITKELQACLKNILSEKSIEVPPTLQAKLRPYQQRGYSWLTRNLRTMMGSIIADDMGLGKTLQVIAAIEKLRYDGELDYKQVLIVVPTSLLVNWGRELSKFAPQITYNLYYTQKNLENHTHVIITTYGVLRTELKKLKQLKLRLIVIDEAQAIKNNKSQVFKAVRAINADSMIAISGTPVENRLMEYWSIMDFANPGLLGTTDNFKKEFATPIEKNRDISAVNSFKRVTAPFIMRRLKTDKSVIDDLPEKISTDKFCTLTPQQVALYQEKVDNSMFLMKNADPKIRSSVVLNLIQSLKQICNAPAQFSKEDRYQDAKYAGKMEVLFDLLDEMKENRKKTLIFTQFKSMGDLLQKWINDKTGFKPQFLHGGVPSAQRAKMVDRFQNRKDEQCLILSLKAAGTGLNLTAASSVIHYDLWWNPAVEAQATDRAYRIGQKNNVQVYRFICANTFEEKINEIINSKKELADLTVNTGEKWIGDLSNRQIEEIFSISEKE</sequence>
<dbReference type="PROSITE" id="PS50966">
    <property type="entry name" value="ZF_SWIM"/>
    <property type="match status" value="1"/>
</dbReference>
<evidence type="ECO:0000259" key="6">
    <source>
        <dbReference type="PROSITE" id="PS51194"/>
    </source>
</evidence>
<dbReference type="InterPro" id="IPR014001">
    <property type="entry name" value="Helicase_ATP-bd"/>
</dbReference>
<dbReference type="CDD" id="cd18793">
    <property type="entry name" value="SF2_C_SNF"/>
    <property type="match status" value="1"/>
</dbReference>
<dbReference type="SMART" id="SM00487">
    <property type="entry name" value="DEXDc"/>
    <property type="match status" value="1"/>
</dbReference>
<evidence type="ECO:0000313" key="8">
    <source>
        <dbReference type="Proteomes" id="UP000243374"/>
    </source>
</evidence>
<dbReference type="Pfam" id="PF00176">
    <property type="entry name" value="SNF2-rel_dom"/>
    <property type="match status" value="1"/>
</dbReference>
<dbReference type="OrthoDB" id="9760715at2"/>
<feature type="domain" description="SWIM-type" evidence="4">
    <location>
        <begin position="110"/>
        <end position="146"/>
    </location>
</feature>
<dbReference type="InterPro" id="IPR000330">
    <property type="entry name" value="SNF2_N"/>
</dbReference>
<keyword evidence="3" id="KW-0862">Zinc</keyword>
<dbReference type="PROSITE" id="PS51194">
    <property type="entry name" value="HELICASE_CTER"/>
    <property type="match status" value="1"/>
</dbReference>
<dbReference type="Pfam" id="PF00271">
    <property type="entry name" value="Helicase_C"/>
    <property type="match status" value="1"/>
</dbReference>
<dbReference type="Gene3D" id="3.40.50.300">
    <property type="entry name" value="P-loop containing nucleotide triphosphate hydrolases"/>
    <property type="match status" value="1"/>
</dbReference>
<feature type="domain" description="Helicase C-terminal" evidence="6">
    <location>
        <begin position="1092"/>
        <end position="1241"/>
    </location>
</feature>
<dbReference type="InterPro" id="IPR049730">
    <property type="entry name" value="SNF2/RAD54-like_C"/>
</dbReference>
<dbReference type="Gene3D" id="3.40.50.10810">
    <property type="entry name" value="Tandem AAA-ATPase domain"/>
    <property type="match status" value="1"/>
</dbReference>
<keyword evidence="3" id="KW-0479">Metal-binding</keyword>
<keyword evidence="2 7" id="KW-0347">Helicase</keyword>
<dbReference type="Proteomes" id="UP000243374">
    <property type="component" value="Unassembled WGS sequence"/>
</dbReference>
<keyword evidence="2 7" id="KW-0067">ATP-binding</keyword>
<gene>
    <name evidence="7" type="ORF">SAMN04487865_104323</name>
</gene>
<dbReference type="SMART" id="SM00490">
    <property type="entry name" value="HELICc"/>
    <property type="match status" value="1"/>
</dbReference>
<dbReference type="GO" id="GO:0008270">
    <property type="term" value="F:zinc ion binding"/>
    <property type="evidence" value="ECO:0007669"/>
    <property type="project" value="UniProtKB-KW"/>
</dbReference>
<dbReference type="PANTHER" id="PTHR45629:SF7">
    <property type="entry name" value="DNA EXCISION REPAIR PROTEIN ERCC-6-RELATED"/>
    <property type="match status" value="1"/>
</dbReference>
<evidence type="ECO:0000256" key="3">
    <source>
        <dbReference type="PROSITE-ProRule" id="PRU00325"/>
    </source>
</evidence>
<dbReference type="AlphaFoldDB" id="A0A662ZCP4"/>
<dbReference type="InterPro" id="IPR027417">
    <property type="entry name" value="P-loop_NTPase"/>
</dbReference>
<protein>
    <submittedName>
        <fullName evidence="7">Superfamily II DNA or RNA helicase, SNF2 family</fullName>
    </submittedName>
</protein>
<dbReference type="InterPro" id="IPR001650">
    <property type="entry name" value="Helicase_C-like"/>
</dbReference>
<evidence type="ECO:0000313" key="7">
    <source>
        <dbReference type="EMBL" id="SFK25078.1"/>
    </source>
</evidence>
<dbReference type="PROSITE" id="PS51192">
    <property type="entry name" value="HELICASE_ATP_BIND_1"/>
    <property type="match status" value="1"/>
</dbReference>
<dbReference type="GO" id="GO:0005524">
    <property type="term" value="F:ATP binding"/>
    <property type="evidence" value="ECO:0007669"/>
    <property type="project" value="InterPro"/>
</dbReference>
<proteinExistence type="predicted"/>
<keyword evidence="1" id="KW-0378">Hydrolase</keyword>